<evidence type="ECO:0000256" key="5">
    <source>
        <dbReference type="ARBA" id="ARBA00022840"/>
    </source>
</evidence>
<keyword evidence="2" id="KW-0808">Transferase</keyword>
<reference evidence="7 8" key="1">
    <citation type="submission" date="2024-02" db="EMBL/GenBank/DDBJ databases">
        <title>De novo assembly and annotation of 12 fungi associated with fruit tree decline syndrome in Ontario, Canada.</title>
        <authorList>
            <person name="Sulman M."/>
            <person name="Ellouze W."/>
            <person name="Ilyukhin E."/>
        </authorList>
    </citation>
    <scope>NUCLEOTIDE SEQUENCE [LARGE SCALE GENOMIC DNA]</scope>
    <source>
        <strain evidence="7 8">M169</strain>
    </source>
</reference>
<keyword evidence="1" id="KW-0723">Serine/threonine-protein kinase</keyword>
<accession>A0ABR1P240</accession>
<keyword evidence="8" id="KW-1185">Reference proteome</keyword>
<comment type="caution">
    <text evidence="7">The sequence shown here is derived from an EMBL/GenBank/DDBJ whole genome shotgun (WGS) entry which is preliminary data.</text>
</comment>
<dbReference type="Gene3D" id="1.10.510.10">
    <property type="entry name" value="Transferase(Phosphotransferase) domain 1"/>
    <property type="match status" value="1"/>
</dbReference>
<evidence type="ECO:0000256" key="1">
    <source>
        <dbReference type="ARBA" id="ARBA00022527"/>
    </source>
</evidence>
<dbReference type="PANTHER" id="PTHR45646">
    <property type="entry name" value="SERINE/THREONINE-PROTEIN KINASE DOA-RELATED"/>
    <property type="match status" value="1"/>
</dbReference>
<dbReference type="SUPFAM" id="SSF56112">
    <property type="entry name" value="Protein kinase-like (PK-like)"/>
    <property type="match status" value="1"/>
</dbReference>
<dbReference type="InterPro" id="IPR000719">
    <property type="entry name" value="Prot_kinase_dom"/>
</dbReference>
<evidence type="ECO:0000259" key="6">
    <source>
        <dbReference type="PROSITE" id="PS50011"/>
    </source>
</evidence>
<keyword evidence="5" id="KW-0067">ATP-binding</keyword>
<keyword evidence="3" id="KW-0547">Nucleotide-binding</keyword>
<evidence type="ECO:0000256" key="4">
    <source>
        <dbReference type="ARBA" id="ARBA00022777"/>
    </source>
</evidence>
<dbReference type="InterPro" id="IPR051175">
    <property type="entry name" value="CLK_kinases"/>
</dbReference>
<proteinExistence type="predicted"/>
<sequence>MDLLSETCSQSPVRDFPHSVFELIDESNKLEEEKYAWYSVETWYPVQIGEVFQNQYQAITKIGYGTANHRYVALKVYLVNPRAVQPKPNVCLVYEPMGMSLSEMATHSYDDNGIPVDVVKGITMYLLAALDFLHSKANLVHTDLQSGNVMFSIESETSLQDIVEDELNHPSPRKIHNDGHIIFKSRQILTSDIQYPTICDFGEARFGKDEYVEHAMPDMYRAPEILLHLPWSNKIDIWALGLMASSPVLYPFQMRISS</sequence>
<evidence type="ECO:0000256" key="2">
    <source>
        <dbReference type="ARBA" id="ARBA00022679"/>
    </source>
</evidence>
<gene>
    <name evidence="7" type="ORF">SLS63_008504</name>
</gene>
<protein>
    <recommendedName>
        <fullName evidence="6">Protein kinase domain-containing protein</fullName>
    </recommendedName>
</protein>
<organism evidence="7 8">
    <name type="scientific">Diaporthe eres</name>
    <name type="common">Phomopsis oblonga</name>
    <dbReference type="NCBI Taxonomy" id="83184"/>
    <lineage>
        <taxon>Eukaryota</taxon>
        <taxon>Fungi</taxon>
        <taxon>Dikarya</taxon>
        <taxon>Ascomycota</taxon>
        <taxon>Pezizomycotina</taxon>
        <taxon>Sordariomycetes</taxon>
        <taxon>Sordariomycetidae</taxon>
        <taxon>Diaporthales</taxon>
        <taxon>Diaporthaceae</taxon>
        <taxon>Diaporthe</taxon>
        <taxon>Diaporthe eres species complex</taxon>
    </lineage>
</organism>
<dbReference type="PROSITE" id="PS50011">
    <property type="entry name" value="PROTEIN_KINASE_DOM"/>
    <property type="match status" value="1"/>
</dbReference>
<keyword evidence="4" id="KW-0418">Kinase</keyword>
<name>A0ABR1P240_DIAER</name>
<evidence type="ECO:0000313" key="7">
    <source>
        <dbReference type="EMBL" id="KAK7724667.1"/>
    </source>
</evidence>
<dbReference type="PANTHER" id="PTHR45646:SF11">
    <property type="entry name" value="SERINE_THREONINE-PROTEIN KINASE DOA"/>
    <property type="match status" value="1"/>
</dbReference>
<evidence type="ECO:0000256" key="3">
    <source>
        <dbReference type="ARBA" id="ARBA00022741"/>
    </source>
</evidence>
<evidence type="ECO:0000313" key="8">
    <source>
        <dbReference type="Proteomes" id="UP001430848"/>
    </source>
</evidence>
<dbReference type="Proteomes" id="UP001430848">
    <property type="component" value="Unassembled WGS sequence"/>
</dbReference>
<dbReference type="EMBL" id="JAKNSF020000055">
    <property type="protein sequence ID" value="KAK7724667.1"/>
    <property type="molecule type" value="Genomic_DNA"/>
</dbReference>
<dbReference type="Pfam" id="PF00069">
    <property type="entry name" value="Pkinase"/>
    <property type="match status" value="1"/>
</dbReference>
<dbReference type="InterPro" id="IPR011009">
    <property type="entry name" value="Kinase-like_dom_sf"/>
</dbReference>
<feature type="domain" description="Protein kinase" evidence="6">
    <location>
        <begin position="1"/>
        <end position="258"/>
    </location>
</feature>